<protein>
    <submittedName>
        <fullName evidence="2">Uncharacterized protein</fullName>
    </submittedName>
</protein>
<evidence type="ECO:0000313" key="3">
    <source>
        <dbReference type="Proteomes" id="UP001476247"/>
    </source>
</evidence>
<dbReference type="Proteomes" id="UP001476247">
    <property type="component" value="Unassembled WGS sequence"/>
</dbReference>
<organism evidence="2 3">
    <name type="scientific">Helicostylum pulchrum</name>
    <dbReference type="NCBI Taxonomy" id="562976"/>
    <lineage>
        <taxon>Eukaryota</taxon>
        <taxon>Fungi</taxon>
        <taxon>Fungi incertae sedis</taxon>
        <taxon>Mucoromycota</taxon>
        <taxon>Mucoromycotina</taxon>
        <taxon>Mucoromycetes</taxon>
        <taxon>Mucorales</taxon>
        <taxon>Mucorineae</taxon>
        <taxon>Mucoraceae</taxon>
        <taxon>Helicostylum</taxon>
    </lineage>
</organism>
<proteinExistence type="predicted"/>
<dbReference type="EMBL" id="BAABUJ010000018">
    <property type="protein sequence ID" value="GAA5801326.1"/>
    <property type="molecule type" value="Genomic_DNA"/>
</dbReference>
<evidence type="ECO:0000256" key="1">
    <source>
        <dbReference type="SAM" id="SignalP"/>
    </source>
</evidence>
<evidence type="ECO:0000313" key="2">
    <source>
        <dbReference type="EMBL" id="GAA5801326.1"/>
    </source>
</evidence>
<feature type="chain" id="PRO_5046890201" evidence="1">
    <location>
        <begin position="22"/>
        <end position="77"/>
    </location>
</feature>
<keyword evidence="3" id="KW-1185">Reference proteome</keyword>
<gene>
    <name evidence="2" type="ORF">HPULCUR_006772</name>
</gene>
<keyword evidence="1" id="KW-0732">Signal</keyword>
<feature type="signal peptide" evidence="1">
    <location>
        <begin position="1"/>
        <end position="21"/>
    </location>
</feature>
<name>A0ABP9Y2Z9_9FUNG</name>
<reference evidence="2 3" key="1">
    <citation type="submission" date="2024-04" db="EMBL/GenBank/DDBJ databases">
        <title>genome sequences of Mucor flavus KT1a and Helicostylum pulchrum KT1b strains isolation_sourced from the surface of a dry-aged beef.</title>
        <authorList>
            <person name="Toyotome T."/>
            <person name="Hosono M."/>
            <person name="Torimaru M."/>
            <person name="Fukuda K."/>
            <person name="Mikami N."/>
        </authorList>
    </citation>
    <scope>NUCLEOTIDE SEQUENCE [LARGE SCALE GENOMIC DNA]</scope>
    <source>
        <strain evidence="2 3">KT1b</strain>
    </source>
</reference>
<accession>A0ABP9Y2Z9</accession>
<comment type="caution">
    <text evidence="2">The sequence shown here is derived from an EMBL/GenBank/DDBJ whole genome shotgun (WGS) entry which is preliminary data.</text>
</comment>
<sequence length="77" mass="8357">MPAAHKARDVVLALAIGLSDAASLILDIAFPSFDPYTSQSKNERFKNTAVAFLIRNASRPAFPKLYFLGSAGQDLMK</sequence>